<dbReference type="InterPro" id="IPR015927">
    <property type="entry name" value="Peptidase_S24_S26A/B/C"/>
</dbReference>
<dbReference type="InterPro" id="IPR001387">
    <property type="entry name" value="Cro/C1-type_HTH"/>
</dbReference>
<keyword evidence="4" id="KW-0238">DNA-binding</keyword>
<keyword evidence="3" id="KW-0805">Transcription regulation</keyword>
<name>A0A1U9JY90_9BURK</name>
<dbReference type="AlphaFoldDB" id="A0A1U9JY90"/>
<dbReference type="SUPFAM" id="SSF47413">
    <property type="entry name" value="lambda repressor-like DNA-binding domains"/>
    <property type="match status" value="1"/>
</dbReference>
<dbReference type="PANTHER" id="PTHR40661">
    <property type="match status" value="1"/>
</dbReference>
<dbReference type="InterPro" id="IPR019756">
    <property type="entry name" value="Pept_S26A_signal_pept_1_Ser-AS"/>
</dbReference>
<evidence type="ECO:0000313" key="7">
    <source>
        <dbReference type="EMBL" id="AQS50747.1"/>
    </source>
</evidence>
<dbReference type="CDD" id="cd00093">
    <property type="entry name" value="HTH_XRE"/>
    <property type="match status" value="1"/>
</dbReference>
<dbReference type="SUPFAM" id="SSF51306">
    <property type="entry name" value="LexA/Signal peptidase"/>
    <property type="match status" value="1"/>
</dbReference>
<dbReference type="GO" id="GO:0003677">
    <property type="term" value="F:DNA binding"/>
    <property type="evidence" value="ECO:0007669"/>
    <property type="project" value="UniProtKB-KW"/>
</dbReference>
<dbReference type="SMART" id="SM00530">
    <property type="entry name" value="HTH_XRE"/>
    <property type="match status" value="1"/>
</dbReference>
<dbReference type="Gene3D" id="1.10.260.40">
    <property type="entry name" value="lambda repressor-like DNA-binding domains"/>
    <property type="match status" value="1"/>
</dbReference>
<evidence type="ECO:0000256" key="4">
    <source>
        <dbReference type="ARBA" id="ARBA00023125"/>
    </source>
</evidence>
<accession>A0A1U9JY90</accession>
<evidence type="ECO:0000256" key="1">
    <source>
        <dbReference type="ARBA" id="ARBA00022670"/>
    </source>
</evidence>
<dbReference type="PANTHER" id="PTHR40661:SF3">
    <property type="entry name" value="FELS-1 PROPHAGE TRANSCRIPTIONAL REGULATOR"/>
    <property type="match status" value="1"/>
</dbReference>
<sequence>MLLRLNRAMKTLGNIIRKLRTDKGMTQGELAKAAGMKQSDISKLELGNTQETTGIVRLAIALGVSPVYLETLDDKYAELTAFEAPPSASHKLEKDSDIYVPITNATAAMGGGYHQQEADAVVDVVRVTKNWVKTELPHLSSVENLALITAIGDSMEPTFKSGDLLLVDRGVLTIDGNSSIYVFSYGGLMFVKRLHLNPVTKVIHVRSDNKYADSWEVDERHRTELSILGRVIYAWNSKRL</sequence>
<dbReference type="CDD" id="cd06529">
    <property type="entry name" value="S24_LexA-like"/>
    <property type="match status" value="1"/>
</dbReference>
<evidence type="ECO:0000256" key="2">
    <source>
        <dbReference type="ARBA" id="ARBA00022801"/>
    </source>
</evidence>
<dbReference type="KEGG" id="phn:PAEH1_02775"/>
<dbReference type="Proteomes" id="UP000189369">
    <property type="component" value="Chromosome"/>
</dbReference>
<proteinExistence type="predicted"/>
<evidence type="ECO:0000259" key="6">
    <source>
        <dbReference type="PROSITE" id="PS50943"/>
    </source>
</evidence>
<reference evidence="7 8" key="1">
    <citation type="submission" date="2017-01" db="EMBL/GenBank/DDBJ databases">
        <title>Complete Genome Sequence of Paenalcaligenes hominis, Isolated from a paraplegic Patient with neurogenic bladder.</title>
        <authorList>
            <person name="Mukhopadhyay R."/>
            <person name="Joaquin J."/>
            <person name="Hogue R."/>
            <person name="Kilaru A."/>
            <person name="Jospin G."/>
            <person name="Mars K."/>
            <person name="Eisen J.A."/>
            <person name="Chaturvedi V."/>
        </authorList>
    </citation>
    <scope>NUCLEOTIDE SEQUENCE [LARGE SCALE GENOMIC DNA]</scope>
    <source>
        <strain evidence="7 8">15S00501</strain>
    </source>
</reference>
<feature type="domain" description="HTH cro/C1-type" evidence="6">
    <location>
        <begin position="16"/>
        <end position="69"/>
    </location>
</feature>
<evidence type="ECO:0000256" key="5">
    <source>
        <dbReference type="ARBA" id="ARBA00023163"/>
    </source>
</evidence>
<dbReference type="PROSITE" id="PS50943">
    <property type="entry name" value="HTH_CROC1"/>
    <property type="match status" value="1"/>
</dbReference>
<evidence type="ECO:0000256" key="3">
    <source>
        <dbReference type="ARBA" id="ARBA00023015"/>
    </source>
</evidence>
<keyword evidence="5" id="KW-0804">Transcription</keyword>
<dbReference type="InterPro" id="IPR036286">
    <property type="entry name" value="LexA/Signal_pep-like_sf"/>
</dbReference>
<dbReference type="Gene3D" id="2.10.109.10">
    <property type="entry name" value="Umud Fragment, subunit A"/>
    <property type="match status" value="1"/>
</dbReference>
<evidence type="ECO:0000313" key="8">
    <source>
        <dbReference type="Proteomes" id="UP000189369"/>
    </source>
</evidence>
<gene>
    <name evidence="7" type="ORF">PAEH1_02775</name>
</gene>
<dbReference type="PROSITE" id="PS00501">
    <property type="entry name" value="SPASE_I_1"/>
    <property type="match status" value="1"/>
</dbReference>
<dbReference type="EMBL" id="CP019697">
    <property type="protein sequence ID" value="AQS50747.1"/>
    <property type="molecule type" value="Genomic_DNA"/>
</dbReference>
<dbReference type="InterPro" id="IPR010982">
    <property type="entry name" value="Lambda_DNA-bd_dom_sf"/>
</dbReference>
<dbReference type="GO" id="GO:0004252">
    <property type="term" value="F:serine-type endopeptidase activity"/>
    <property type="evidence" value="ECO:0007669"/>
    <property type="project" value="InterPro"/>
</dbReference>
<dbReference type="STRING" id="643674.PAEH1_02775"/>
<dbReference type="InterPro" id="IPR039418">
    <property type="entry name" value="LexA-like"/>
</dbReference>
<dbReference type="GO" id="GO:0006508">
    <property type="term" value="P:proteolysis"/>
    <property type="evidence" value="ECO:0007669"/>
    <property type="project" value="UniProtKB-KW"/>
</dbReference>
<dbReference type="Pfam" id="PF00717">
    <property type="entry name" value="Peptidase_S24"/>
    <property type="match status" value="1"/>
</dbReference>
<organism evidence="7 8">
    <name type="scientific">Paenalcaligenes hominis</name>
    <dbReference type="NCBI Taxonomy" id="643674"/>
    <lineage>
        <taxon>Bacteria</taxon>
        <taxon>Pseudomonadati</taxon>
        <taxon>Pseudomonadota</taxon>
        <taxon>Betaproteobacteria</taxon>
        <taxon>Burkholderiales</taxon>
        <taxon>Alcaligenaceae</taxon>
        <taxon>Paenalcaligenes</taxon>
    </lineage>
</organism>
<dbReference type="Pfam" id="PF01381">
    <property type="entry name" value="HTH_3"/>
    <property type="match status" value="1"/>
</dbReference>
<protein>
    <recommendedName>
        <fullName evidence="6">HTH cro/C1-type domain-containing protein</fullName>
    </recommendedName>
</protein>
<keyword evidence="2" id="KW-0378">Hydrolase</keyword>
<keyword evidence="1" id="KW-0645">Protease</keyword>
<dbReference type="GO" id="GO:0016020">
    <property type="term" value="C:membrane"/>
    <property type="evidence" value="ECO:0007669"/>
    <property type="project" value="InterPro"/>
</dbReference>